<dbReference type="EMBL" id="JACAZI010000002">
    <property type="protein sequence ID" value="KAF7369699.1"/>
    <property type="molecule type" value="Genomic_DNA"/>
</dbReference>
<accession>A0A8H7DBT6</accession>
<evidence type="ECO:0000313" key="3">
    <source>
        <dbReference type="Proteomes" id="UP000620124"/>
    </source>
</evidence>
<proteinExistence type="predicted"/>
<evidence type="ECO:0000313" key="2">
    <source>
        <dbReference type="EMBL" id="KAF7369699.1"/>
    </source>
</evidence>
<comment type="caution">
    <text evidence="2">The sequence shown here is derived from an EMBL/GenBank/DDBJ whole genome shotgun (WGS) entry which is preliminary data.</text>
</comment>
<reference evidence="2" key="1">
    <citation type="submission" date="2020-05" db="EMBL/GenBank/DDBJ databases">
        <title>Mycena genomes resolve the evolution of fungal bioluminescence.</title>
        <authorList>
            <person name="Tsai I.J."/>
        </authorList>
    </citation>
    <scope>NUCLEOTIDE SEQUENCE</scope>
    <source>
        <strain evidence="2">CCC161011</strain>
    </source>
</reference>
<keyword evidence="3" id="KW-1185">Reference proteome</keyword>
<protein>
    <submittedName>
        <fullName evidence="2">F-box domain-containing protein</fullName>
    </submittedName>
</protein>
<name>A0A8H7DBT6_9AGAR</name>
<evidence type="ECO:0000256" key="1">
    <source>
        <dbReference type="SAM" id="MobiDB-lite"/>
    </source>
</evidence>
<dbReference type="OrthoDB" id="2881940at2759"/>
<dbReference type="AlphaFoldDB" id="A0A8H7DBT6"/>
<sequence>MSLPQPPAIHTLPTELVREIVRASCDASAELTLPFPTAKPPAISVSQFCSKWRVVAHNECSLWQDFRVDLPDELDGGRYEALMNFIANGALGNRTCLVLRQGAYRPPHLNPVLPILVTHAQCMRSLSLNIPGQTVEQIFSTSVLPLNHLETLSIAIRVTSQNDVSFLESPEDYVSTVFTATPSLTRVTIGYDELMPITLEAFPLGAWGLPWGQLTEFNAPNIWIDVIQFFNIVDDCPNLVSCVLTLDAEGADDPEDDNARVTLVHLRKFHVTFLELYGWVWSNLILPSLVDLKIATYRDTMEWEDDVFEEFMVRSGCSLTHLALYFGFLDAIDAMLRIFDAAPDLQELTLRWTRLPGSDDEEWDVAPLMDYLTYQPHTVIKLPNLVKVLVDATPESVRMLVSRCQAPASTLAEVVLYAEQPSSCEALFAAEIGTLRAAGVQVVWERMVFLDQLEEIYDPNYSDGARTPRSSKESESDEGEYHLNGMPEESASQS</sequence>
<organism evidence="2 3">
    <name type="scientific">Mycena venus</name>
    <dbReference type="NCBI Taxonomy" id="2733690"/>
    <lineage>
        <taxon>Eukaryota</taxon>
        <taxon>Fungi</taxon>
        <taxon>Dikarya</taxon>
        <taxon>Basidiomycota</taxon>
        <taxon>Agaricomycotina</taxon>
        <taxon>Agaricomycetes</taxon>
        <taxon>Agaricomycetidae</taxon>
        <taxon>Agaricales</taxon>
        <taxon>Marasmiineae</taxon>
        <taxon>Mycenaceae</taxon>
        <taxon>Mycena</taxon>
    </lineage>
</organism>
<dbReference type="Proteomes" id="UP000620124">
    <property type="component" value="Unassembled WGS sequence"/>
</dbReference>
<feature type="region of interest" description="Disordered" evidence="1">
    <location>
        <begin position="459"/>
        <end position="494"/>
    </location>
</feature>
<gene>
    <name evidence="2" type="ORF">MVEN_00301400</name>
</gene>